<gene>
    <name evidence="9" type="ORF">FB471_3308</name>
</gene>
<evidence type="ECO:0000256" key="1">
    <source>
        <dbReference type="ARBA" id="ARBA00004651"/>
    </source>
</evidence>
<keyword evidence="10" id="KW-1185">Reference proteome</keyword>
<evidence type="ECO:0000256" key="4">
    <source>
        <dbReference type="ARBA" id="ARBA00022692"/>
    </source>
</evidence>
<dbReference type="Proteomes" id="UP000320876">
    <property type="component" value="Unassembled WGS sequence"/>
</dbReference>
<accession>A0A542DKD1</accession>
<evidence type="ECO:0000256" key="5">
    <source>
        <dbReference type="ARBA" id="ARBA00022989"/>
    </source>
</evidence>
<feature type="transmembrane region" description="Helical" evidence="8">
    <location>
        <begin position="108"/>
        <end position="127"/>
    </location>
</feature>
<evidence type="ECO:0000256" key="6">
    <source>
        <dbReference type="ARBA" id="ARBA00023136"/>
    </source>
</evidence>
<feature type="transmembrane region" description="Helical" evidence="8">
    <location>
        <begin position="345"/>
        <end position="365"/>
    </location>
</feature>
<organism evidence="9 10">
    <name type="scientific">Amycolatopsis cihanbeyliensis</name>
    <dbReference type="NCBI Taxonomy" id="1128664"/>
    <lineage>
        <taxon>Bacteria</taxon>
        <taxon>Bacillati</taxon>
        <taxon>Actinomycetota</taxon>
        <taxon>Actinomycetes</taxon>
        <taxon>Pseudonocardiales</taxon>
        <taxon>Pseudonocardiaceae</taxon>
        <taxon>Amycolatopsis</taxon>
    </lineage>
</organism>
<keyword evidence="3 9" id="KW-0808">Transferase</keyword>
<keyword evidence="9" id="KW-0328">Glycosyltransferase</keyword>
<protein>
    <submittedName>
        <fullName evidence="9">Alpha-1,2-mannosyltransferase</fullName>
    </submittedName>
</protein>
<keyword evidence="6 8" id="KW-0472">Membrane</keyword>
<evidence type="ECO:0000313" key="10">
    <source>
        <dbReference type="Proteomes" id="UP000320876"/>
    </source>
</evidence>
<feature type="transmembrane region" description="Helical" evidence="8">
    <location>
        <begin position="272"/>
        <end position="291"/>
    </location>
</feature>
<proteinExistence type="inferred from homology"/>
<comment type="caution">
    <text evidence="9">The sequence shown here is derived from an EMBL/GenBank/DDBJ whole genome shotgun (WGS) entry which is preliminary data.</text>
</comment>
<sequence length="416" mass="44947">MPAVLRGVLVRRGVAAAGDQERDRHVVLIRVALAVLAASLLAHILIVPGFVDLHVYRSGGHAWLNGIGLYSDRFPALVPNMPLAFTYPPFAAILFGPVSLLPWHVAKVLLTLASALGLVTATLTVAGRLYGRRSIAVVLGLGVAACWALFEPARSTIGFGQINMILMGLVCADCLLPRVRWPRGMLIGLATAIKLTPAVFVLFFLVRRQYRPAAVAFGSFLAFSLVGLALAPSDTRTYWFDALLDPDRIGGLAYAFNQCFQAVLYRLMEEGAARSLVWVALGLASLALAWIGARKARAAGQDVTALLLVAVWGMLASPVSWSHHWVWILPGTVLLLHYTRHGGPLRIGLAVFLVAVFAIGAHSYLPQTGDVELRWSWWQHLFGSGYVLVGVAMLIVFALRPGERAPLTGTAGRARE</sequence>
<keyword evidence="2" id="KW-1003">Cell membrane</keyword>
<dbReference type="GO" id="GO:0016758">
    <property type="term" value="F:hexosyltransferase activity"/>
    <property type="evidence" value="ECO:0007669"/>
    <property type="project" value="InterPro"/>
</dbReference>
<comment type="subcellular location">
    <subcellularLocation>
        <location evidence="1">Cell membrane</location>
        <topology evidence="1">Multi-pass membrane protein</topology>
    </subcellularLocation>
</comment>
<dbReference type="InterPro" id="IPR018584">
    <property type="entry name" value="GT87"/>
</dbReference>
<feature type="transmembrane region" description="Helical" evidence="8">
    <location>
        <begin position="185"/>
        <end position="206"/>
    </location>
</feature>
<comment type="similarity">
    <text evidence="7">Belongs to the glycosyltransferase 87 family.</text>
</comment>
<evidence type="ECO:0000256" key="2">
    <source>
        <dbReference type="ARBA" id="ARBA00022475"/>
    </source>
</evidence>
<evidence type="ECO:0000256" key="8">
    <source>
        <dbReference type="SAM" id="Phobius"/>
    </source>
</evidence>
<evidence type="ECO:0000256" key="3">
    <source>
        <dbReference type="ARBA" id="ARBA00022679"/>
    </source>
</evidence>
<feature type="transmembrane region" description="Helical" evidence="8">
    <location>
        <begin position="377"/>
        <end position="399"/>
    </location>
</feature>
<feature type="transmembrane region" description="Helical" evidence="8">
    <location>
        <begin position="213"/>
        <end position="231"/>
    </location>
</feature>
<feature type="transmembrane region" description="Helical" evidence="8">
    <location>
        <begin position="133"/>
        <end position="150"/>
    </location>
</feature>
<dbReference type="GO" id="GO:0005886">
    <property type="term" value="C:plasma membrane"/>
    <property type="evidence" value="ECO:0007669"/>
    <property type="project" value="UniProtKB-SubCell"/>
</dbReference>
<evidence type="ECO:0000313" key="9">
    <source>
        <dbReference type="EMBL" id="TQJ03546.1"/>
    </source>
</evidence>
<feature type="transmembrane region" description="Helical" evidence="8">
    <location>
        <begin position="27"/>
        <end position="51"/>
    </location>
</feature>
<dbReference type="EMBL" id="VFML01000001">
    <property type="protein sequence ID" value="TQJ03546.1"/>
    <property type="molecule type" value="Genomic_DNA"/>
</dbReference>
<feature type="transmembrane region" description="Helical" evidence="8">
    <location>
        <begin position="162"/>
        <end position="179"/>
    </location>
</feature>
<feature type="transmembrane region" description="Helical" evidence="8">
    <location>
        <begin position="81"/>
        <end position="101"/>
    </location>
</feature>
<reference evidence="9 10" key="1">
    <citation type="submission" date="2019-06" db="EMBL/GenBank/DDBJ databases">
        <title>Sequencing the genomes of 1000 actinobacteria strains.</title>
        <authorList>
            <person name="Klenk H.-P."/>
        </authorList>
    </citation>
    <scope>NUCLEOTIDE SEQUENCE [LARGE SCALE GENOMIC DNA]</scope>
    <source>
        <strain evidence="9 10">DSM 45679</strain>
    </source>
</reference>
<keyword evidence="5 8" id="KW-1133">Transmembrane helix</keyword>
<name>A0A542DKD1_AMYCI</name>
<evidence type="ECO:0000256" key="7">
    <source>
        <dbReference type="ARBA" id="ARBA00024033"/>
    </source>
</evidence>
<dbReference type="AlphaFoldDB" id="A0A542DKD1"/>
<keyword evidence="4 8" id="KW-0812">Transmembrane</keyword>
<dbReference type="Pfam" id="PF09594">
    <property type="entry name" value="GT87"/>
    <property type="match status" value="1"/>
</dbReference>